<proteinExistence type="predicted"/>
<dbReference type="AlphaFoldDB" id="A0A644ZPV2"/>
<dbReference type="EMBL" id="VSSQ01009531">
    <property type="protein sequence ID" value="MPM41901.1"/>
    <property type="molecule type" value="Genomic_DNA"/>
</dbReference>
<accession>A0A644ZPV2</accession>
<name>A0A644ZPV2_9ZZZZ</name>
<reference evidence="1" key="1">
    <citation type="submission" date="2019-08" db="EMBL/GenBank/DDBJ databases">
        <authorList>
            <person name="Kucharzyk K."/>
            <person name="Murdoch R.W."/>
            <person name="Higgins S."/>
            <person name="Loffler F."/>
        </authorList>
    </citation>
    <scope>NUCLEOTIDE SEQUENCE</scope>
</reference>
<comment type="caution">
    <text evidence="1">The sequence shown here is derived from an EMBL/GenBank/DDBJ whole genome shotgun (WGS) entry which is preliminary data.</text>
</comment>
<evidence type="ECO:0000313" key="1">
    <source>
        <dbReference type="EMBL" id="MPM41901.1"/>
    </source>
</evidence>
<organism evidence="1">
    <name type="scientific">bioreactor metagenome</name>
    <dbReference type="NCBI Taxonomy" id="1076179"/>
    <lineage>
        <taxon>unclassified sequences</taxon>
        <taxon>metagenomes</taxon>
        <taxon>ecological metagenomes</taxon>
    </lineage>
</organism>
<gene>
    <name evidence="1" type="ORF">SDC9_88561</name>
</gene>
<protein>
    <submittedName>
        <fullName evidence="1">Uncharacterized protein</fullName>
    </submittedName>
</protein>
<sequence>MGTQLMAAPRCPVHDTPMVFHPAKTPVQEYCGAWYYCHESGCACSTLIPSPEVQKIMEGSKK</sequence>